<feature type="transmembrane region" description="Helical" evidence="8">
    <location>
        <begin position="441"/>
        <end position="464"/>
    </location>
</feature>
<keyword evidence="4 8" id="KW-1133">Transmembrane helix</keyword>
<sequence length="1155" mass="130953">MATTHTIGGLIVLIISCFYIADVRGIEYKETAENQLGHKRYTNGDIKWGNIPDGDYHGNIKQKGSGVWKTTINFAKSIVLVTTHHQSFPYDLIRRIIRNEYSEDEITDYEENIVISCGIGAIFIGIILICCVAYFLYKRWKNRRSAYSGQKPFLTGQKLNAVIVLGIIFILIIFIFTICILVVNARIGDGINRLDRRLYNSMDDVTSYFNQTKQQYDFMTEDSNLWFGQDVLKQDINTLGELIWQPGSRVFYPNVSAIFKELENLDSYTSKAIVSLKSLIDEMLMINNGIGRHLKSNLSTANYNLSFARSDWTCIGCDGSCSGCEDIVPNDIYPQVNFLTMPNLTSNLMELQELLREPFKGSLLSPEYYYTYGIGDILQNKLATNISDIQSRVNDFINTVRRSTDAMVFPTEKSFYFDELKPKFSAFKDRVKKGDNIRSGFTWFFTVVNIGLIIFILSVLIYVITKKYKHCRTLIVQQEDPYLLQRRLLLGGAVGCIILSVGHTCLASTGFYIGANLERVICQTGKDYSIVERVLDIPHTVPGHPGYYMGSVVLGNGAYDLKLSEILRQCKNDIPAYTALRQNLVSPKFKDDLNIAKYLNNINEVFDDMYIDLNNVTLIPPRLPSWIQKLIDVTSFDTQPFTDLFNKTIIKADLDTFVANLRYVANTTIANGGPRNPAKSKLIEVADYLWSWKPMIDSATLVKDKMEILYNDFQENIMEVKTRINQSISDLLGVEDQLWNESSRYIKQGVDEYRSDFMKVLPKFSDKSLEWVNGEIGSCQPLSDAYNSVVYGFCHQFADFENAEWLLNGLTSVFLLVLTIIIMITYNSLILDTTQHDHLTSDFEKIFGNGKTDDGLVNKTMYRVKNTMSRLSVSVDTGRRRSSVSPLDTPQLNGERKSSVPPMDTMQISDRRRSSASPNDTVEIPGQRRSSLSPMDAIREQRRSISPLARTTDDAGGRRSSVDTSQMSGERRPSLKPDRASPITEQRRSSLSPAEILQIGRHRRSSISPMDTAQIPEARESLVSPKETILNTQQPSSPSPSTKDIDEIKPSLSPMDVIQMEEQRKSSLEQLKAKRRSSLTQNGTRITEQKRSPFDKRQNFEQRRASATPLDKLPIPGQPKEPTKPLETPRRVSLAVMNTAKNKKQKHAWNASLDH</sequence>
<comment type="caution">
    <text evidence="9">The sequence shown here is derived from an EMBL/GenBank/DDBJ whole genome shotgun (WGS) entry which is preliminary data.</text>
</comment>
<evidence type="ECO:0000256" key="6">
    <source>
        <dbReference type="ARBA" id="ARBA00023180"/>
    </source>
</evidence>
<evidence type="ECO:0000256" key="4">
    <source>
        <dbReference type="ARBA" id="ARBA00022989"/>
    </source>
</evidence>
<dbReference type="GO" id="GO:0016020">
    <property type="term" value="C:membrane"/>
    <property type="evidence" value="ECO:0007669"/>
    <property type="project" value="UniProtKB-SubCell"/>
</dbReference>
<feature type="compositionally biased region" description="Polar residues" evidence="7">
    <location>
        <begin position="883"/>
        <end position="892"/>
    </location>
</feature>
<dbReference type="Pfam" id="PF05478">
    <property type="entry name" value="Prominin"/>
    <property type="match status" value="1"/>
</dbReference>
<feature type="compositionally biased region" description="Basic and acidic residues" evidence="7">
    <location>
        <begin position="951"/>
        <end position="961"/>
    </location>
</feature>
<feature type="region of interest" description="Disordered" evidence="7">
    <location>
        <begin position="872"/>
        <end position="1155"/>
    </location>
</feature>
<keyword evidence="3 8" id="KW-0812">Transmembrane</keyword>
<keyword evidence="10" id="KW-1185">Reference proteome</keyword>
<accession>A0AAN8G2N2</accession>
<evidence type="ECO:0000256" key="7">
    <source>
        <dbReference type="SAM" id="MobiDB-lite"/>
    </source>
</evidence>
<feature type="compositionally biased region" description="Basic and acidic residues" evidence="7">
    <location>
        <begin position="969"/>
        <end position="979"/>
    </location>
</feature>
<feature type="compositionally biased region" description="Basic and acidic residues" evidence="7">
    <location>
        <begin position="1087"/>
        <end position="1104"/>
    </location>
</feature>
<organism evidence="9 10">
    <name type="scientific">Patella caerulea</name>
    <name type="common">Rayed Mediterranean limpet</name>
    <dbReference type="NCBI Taxonomy" id="87958"/>
    <lineage>
        <taxon>Eukaryota</taxon>
        <taxon>Metazoa</taxon>
        <taxon>Spiralia</taxon>
        <taxon>Lophotrochozoa</taxon>
        <taxon>Mollusca</taxon>
        <taxon>Gastropoda</taxon>
        <taxon>Patellogastropoda</taxon>
        <taxon>Patelloidea</taxon>
        <taxon>Patellidae</taxon>
        <taxon>Patella</taxon>
    </lineage>
</organism>
<dbReference type="AlphaFoldDB" id="A0AAN8G2N2"/>
<feature type="transmembrane region" description="Helical" evidence="8">
    <location>
        <begin position="488"/>
        <end position="513"/>
    </location>
</feature>
<feature type="transmembrane region" description="Helical" evidence="8">
    <location>
        <begin position="7"/>
        <end position="26"/>
    </location>
</feature>
<dbReference type="PANTHER" id="PTHR22730">
    <property type="entry name" value="PROMININ PROM PROTEIN"/>
    <property type="match status" value="1"/>
</dbReference>
<keyword evidence="5 8" id="KW-0472">Membrane</keyword>
<reference evidence="9 10" key="1">
    <citation type="submission" date="2024-01" db="EMBL/GenBank/DDBJ databases">
        <title>The genome of the rayed Mediterranean limpet Patella caerulea (Linnaeus, 1758).</title>
        <authorList>
            <person name="Anh-Thu Weber A."/>
            <person name="Halstead-Nussloch G."/>
        </authorList>
    </citation>
    <scope>NUCLEOTIDE SEQUENCE [LARGE SCALE GENOMIC DNA]</scope>
    <source>
        <strain evidence="9">AATW-2023a</strain>
        <tissue evidence="9">Whole specimen</tissue>
    </source>
</reference>
<feature type="transmembrane region" description="Helical" evidence="8">
    <location>
        <begin position="158"/>
        <end position="183"/>
    </location>
</feature>
<dbReference type="InterPro" id="IPR008795">
    <property type="entry name" value="Prominin"/>
</dbReference>
<evidence type="ECO:0000256" key="1">
    <source>
        <dbReference type="ARBA" id="ARBA00004141"/>
    </source>
</evidence>
<comment type="similarity">
    <text evidence="2">Belongs to the prominin family.</text>
</comment>
<dbReference type="PANTHER" id="PTHR22730:SF1">
    <property type="entry name" value="PROMININ-LIKE PROTEIN"/>
    <property type="match status" value="1"/>
</dbReference>
<evidence type="ECO:0000256" key="5">
    <source>
        <dbReference type="ARBA" id="ARBA00023136"/>
    </source>
</evidence>
<feature type="compositionally biased region" description="Basic and acidic residues" evidence="7">
    <location>
        <begin position="1121"/>
        <end position="1130"/>
    </location>
</feature>
<name>A0AAN8G2N2_PATCE</name>
<feature type="transmembrane region" description="Helical" evidence="8">
    <location>
        <begin position="113"/>
        <end position="137"/>
    </location>
</feature>
<keyword evidence="6" id="KW-0325">Glycoprotein</keyword>
<evidence type="ECO:0000256" key="8">
    <source>
        <dbReference type="SAM" id="Phobius"/>
    </source>
</evidence>
<gene>
    <name evidence="9" type="ORF">SNE40_023259</name>
</gene>
<evidence type="ECO:0000256" key="2">
    <source>
        <dbReference type="ARBA" id="ARBA00006058"/>
    </source>
</evidence>
<protein>
    <submittedName>
        <fullName evidence="9">Uncharacterized protein</fullName>
    </submittedName>
</protein>
<comment type="subcellular location">
    <subcellularLocation>
        <location evidence="1">Membrane</location>
        <topology evidence="1">Multi-pass membrane protein</topology>
    </subcellularLocation>
</comment>
<dbReference type="EMBL" id="JAZGQO010000021">
    <property type="protein sequence ID" value="KAK6166606.1"/>
    <property type="molecule type" value="Genomic_DNA"/>
</dbReference>
<evidence type="ECO:0000313" key="9">
    <source>
        <dbReference type="EMBL" id="KAK6166606.1"/>
    </source>
</evidence>
<evidence type="ECO:0000256" key="3">
    <source>
        <dbReference type="ARBA" id="ARBA00022692"/>
    </source>
</evidence>
<evidence type="ECO:0000313" key="10">
    <source>
        <dbReference type="Proteomes" id="UP001347796"/>
    </source>
</evidence>
<dbReference type="Proteomes" id="UP001347796">
    <property type="component" value="Unassembled WGS sequence"/>
</dbReference>
<proteinExistence type="inferred from homology"/>